<dbReference type="GO" id="GO:0016787">
    <property type="term" value="F:hydrolase activity"/>
    <property type="evidence" value="ECO:0007669"/>
    <property type="project" value="UniProtKB-UniRule"/>
</dbReference>
<dbReference type="Proteomes" id="UP000515291">
    <property type="component" value="Chromosome"/>
</dbReference>
<dbReference type="PROSITE" id="PS51257">
    <property type="entry name" value="PROKAR_LIPOPROTEIN"/>
    <property type="match status" value="1"/>
</dbReference>
<dbReference type="SUPFAM" id="SSF52151">
    <property type="entry name" value="FabD/lysophospholipase-like"/>
    <property type="match status" value="1"/>
</dbReference>
<evidence type="ECO:0000256" key="2">
    <source>
        <dbReference type="PROSITE-ProRule" id="PRU01161"/>
    </source>
</evidence>
<dbReference type="EMBL" id="CP050292">
    <property type="protein sequence ID" value="QND71733.1"/>
    <property type="molecule type" value="Genomic_DNA"/>
</dbReference>
<dbReference type="PROSITE" id="PS51635">
    <property type="entry name" value="PNPLA"/>
    <property type="match status" value="1"/>
</dbReference>
<keyword evidence="1 2" id="KW-0443">Lipid metabolism</keyword>
<dbReference type="RefSeq" id="WP_184517716.1">
    <property type="nucleotide sequence ID" value="NZ_CP050292.1"/>
</dbReference>
<evidence type="ECO:0000313" key="5">
    <source>
        <dbReference type="Proteomes" id="UP000515291"/>
    </source>
</evidence>
<feature type="active site" description="Proton acceptor" evidence="2">
    <location>
        <position position="283"/>
    </location>
</feature>
<proteinExistence type="predicted"/>
<dbReference type="InterPro" id="IPR016035">
    <property type="entry name" value="Acyl_Trfase/lysoPLipase"/>
</dbReference>
<feature type="domain" description="PNPLA" evidence="3">
    <location>
        <begin position="59"/>
        <end position="296"/>
    </location>
</feature>
<accession>A0A7G6TYA1</accession>
<reference evidence="5" key="1">
    <citation type="journal article" date="2020" name="Mol. Plant Microbe">
        <title>Rhizobial microsymbionts of the narrowly endemic Oxytropis species growing in Kamchatka are characterized by significant genetic diversity and possess a set of genes that are associated with T3SS and T6SS secretion systems and can affect the development of symbiosis.</title>
        <authorList>
            <person name="Safronova V."/>
            <person name="Guro P."/>
            <person name="Sazanova A."/>
            <person name="Kuznetsova I."/>
            <person name="Belimov A."/>
            <person name="Yakubov V."/>
            <person name="Chirak E."/>
            <person name="Afonin A."/>
            <person name="Gogolev Y."/>
            <person name="Andronov E."/>
            <person name="Tikhonovich I."/>
        </authorList>
    </citation>
    <scope>NUCLEOTIDE SEQUENCE [LARGE SCALE GENOMIC DNA]</scope>
    <source>
        <strain evidence="5">581</strain>
    </source>
</reference>
<evidence type="ECO:0000259" key="3">
    <source>
        <dbReference type="PROSITE" id="PS51635"/>
    </source>
</evidence>
<dbReference type="KEGG" id="trb:HB776_11225"/>
<sequence>MSALRSIGVVVTTCALLLGCTSVYNLPANVPLAGASLDPNLDAVFKDAAEQDDLLIGFSFSGGGTRAAAFSFGVLEELGSIRMRGASDTMLERIDFLSGVSGGSVTAAYFGLKKRAALSDFRERFLLQNAEAGLTTQLSLGTIGRALGGGINDSRGFTSWLDANLFHNATFGSLRNSGSPRVWINASDIYNRVPFVFDNTAFAAICSDLSKYPLSGAVAASAAVPLAFAPAVVQAFPGTCNEPLPPWVARAAANRNASPMLSAYSKAVMRYRDGAVPYIKLMDGGLVDNYGVSALTIVRESSETPYGPMTPQQAVRLRRGIFMVVDSKVGLSGNWINTVEGPEGVDLIKAAVDTTMDASIGSSYTAFDRTMKDWQSSLIKWRCGLSAAERARYGARPGWRCTDLQLFVGRLGFDQLDPARAAVLEAVPTRFQLPQGQVDDLMLAGRETLRASSVFRAFASGI</sequence>
<dbReference type="Gene3D" id="3.40.1090.10">
    <property type="entry name" value="Cytosolic phospholipase A2 catalytic domain"/>
    <property type="match status" value="2"/>
</dbReference>
<evidence type="ECO:0000313" key="4">
    <source>
        <dbReference type="EMBL" id="QND71733.1"/>
    </source>
</evidence>
<organism evidence="4 5">
    <name type="scientific">Tardiphaga robiniae</name>
    <dbReference type="NCBI Taxonomy" id="943830"/>
    <lineage>
        <taxon>Bacteria</taxon>
        <taxon>Pseudomonadati</taxon>
        <taxon>Pseudomonadota</taxon>
        <taxon>Alphaproteobacteria</taxon>
        <taxon>Hyphomicrobiales</taxon>
        <taxon>Nitrobacteraceae</taxon>
        <taxon>Tardiphaga</taxon>
    </lineage>
</organism>
<dbReference type="Pfam" id="PF01734">
    <property type="entry name" value="Patatin"/>
    <property type="match status" value="1"/>
</dbReference>
<dbReference type="InterPro" id="IPR002641">
    <property type="entry name" value="PNPLA_dom"/>
</dbReference>
<dbReference type="GO" id="GO:0016042">
    <property type="term" value="P:lipid catabolic process"/>
    <property type="evidence" value="ECO:0007669"/>
    <property type="project" value="UniProtKB-UniRule"/>
</dbReference>
<comment type="caution">
    <text evidence="2">Lacks conserved residue(s) required for the propagation of feature annotation.</text>
</comment>
<name>A0A7G6TYA1_9BRAD</name>
<evidence type="ECO:0000256" key="1">
    <source>
        <dbReference type="ARBA" id="ARBA00023098"/>
    </source>
</evidence>
<keyword evidence="2" id="KW-0442">Lipid degradation</keyword>
<dbReference type="AlphaFoldDB" id="A0A7G6TYA1"/>
<protein>
    <submittedName>
        <fullName evidence="4">Patatin-like phospholipase family protein</fullName>
    </submittedName>
</protein>
<feature type="short sequence motif" description="GXSXG" evidence="2">
    <location>
        <begin position="99"/>
        <end position="103"/>
    </location>
</feature>
<feature type="active site" description="Nucleophile" evidence="2">
    <location>
        <position position="101"/>
    </location>
</feature>
<keyword evidence="2" id="KW-0378">Hydrolase</keyword>
<feature type="short sequence motif" description="DGA/G" evidence="2">
    <location>
        <begin position="283"/>
        <end position="285"/>
    </location>
</feature>
<gene>
    <name evidence="4" type="ORF">HB776_11225</name>
</gene>